<dbReference type="GO" id="GO:0015940">
    <property type="term" value="P:pantothenate biosynthetic process"/>
    <property type="evidence" value="ECO:0007669"/>
    <property type="project" value="InterPro"/>
</dbReference>
<dbReference type="InterPro" id="IPR013752">
    <property type="entry name" value="KPA_reductase"/>
</dbReference>
<dbReference type="Gene3D" id="3.40.50.720">
    <property type="entry name" value="NAD(P)-binding Rossmann-like Domain"/>
    <property type="match status" value="1"/>
</dbReference>
<dbReference type="Pfam" id="PF02558">
    <property type="entry name" value="ApbA"/>
    <property type="match status" value="1"/>
</dbReference>
<evidence type="ECO:0000256" key="3">
    <source>
        <dbReference type="ARBA" id="ARBA00023002"/>
    </source>
</evidence>
<name>X0RZD5_9ZZZZ</name>
<dbReference type="InterPro" id="IPR013332">
    <property type="entry name" value="KPR_N"/>
</dbReference>
<accession>X0RZD5</accession>
<evidence type="ECO:0000259" key="4">
    <source>
        <dbReference type="Pfam" id="PF02558"/>
    </source>
</evidence>
<feature type="non-terminal residue" evidence="6">
    <location>
        <position position="1"/>
    </location>
</feature>
<proteinExistence type="inferred from homology"/>
<dbReference type="Pfam" id="PF08546">
    <property type="entry name" value="ApbA_C"/>
    <property type="match status" value="1"/>
</dbReference>
<dbReference type="SUPFAM" id="SSF48179">
    <property type="entry name" value="6-phosphogluconate dehydrogenase C-terminal domain-like"/>
    <property type="match status" value="1"/>
</dbReference>
<dbReference type="AlphaFoldDB" id="X0RZD5"/>
<dbReference type="InterPro" id="IPR013328">
    <property type="entry name" value="6PGD_dom2"/>
</dbReference>
<evidence type="ECO:0008006" key="7">
    <source>
        <dbReference type="Google" id="ProtNLM"/>
    </source>
</evidence>
<dbReference type="FunFam" id="1.10.1040.10:FF:000017">
    <property type="entry name" value="2-dehydropantoate 2-reductase"/>
    <property type="match status" value="1"/>
</dbReference>
<dbReference type="PANTHER" id="PTHR21708:SF26">
    <property type="entry name" value="2-DEHYDROPANTOATE 2-REDUCTASE"/>
    <property type="match status" value="1"/>
</dbReference>
<keyword evidence="3" id="KW-0560">Oxidoreductase</keyword>
<dbReference type="GO" id="GO:0008677">
    <property type="term" value="F:2-dehydropantoate 2-reductase activity"/>
    <property type="evidence" value="ECO:0007669"/>
    <property type="project" value="InterPro"/>
</dbReference>
<reference evidence="6" key="1">
    <citation type="journal article" date="2014" name="Front. Microbiol.">
        <title>High frequency of phylogenetically diverse reductive dehalogenase-homologous genes in deep subseafloor sedimentary metagenomes.</title>
        <authorList>
            <person name="Kawai M."/>
            <person name="Futagami T."/>
            <person name="Toyoda A."/>
            <person name="Takaki Y."/>
            <person name="Nishi S."/>
            <person name="Hori S."/>
            <person name="Arai W."/>
            <person name="Tsubouchi T."/>
            <person name="Morono Y."/>
            <person name="Uchiyama I."/>
            <person name="Ito T."/>
            <person name="Fujiyama A."/>
            <person name="Inagaki F."/>
            <person name="Takami H."/>
        </authorList>
    </citation>
    <scope>NUCLEOTIDE SEQUENCE</scope>
    <source>
        <strain evidence="6">Expedition CK06-06</strain>
    </source>
</reference>
<evidence type="ECO:0000256" key="2">
    <source>
        <dbReference type="ARBA" id="ARBA00022857"/>
    </source>
</evidence>
<evidence type="ECO:0000313" key="6">
    <source>
        <dbReference type="EMBL" id="GAF68361.1"/>
    </source>
</evidence>
<dbReference type="PANTHER" id="PTHR21708">
    <property type="entry name" value="PROBABLE 2-DEHYDROPANTOATE 2-REDUCTASE"/>
    <property type="match status" value="1"/>
</dbReference>
<evidence type="ECO:0000259" key="5">
    <source>
        <dbReference type="Pfam" id="PF08546"/>
    </source>
</evidence>
<dbReference type="SUPFAM" id="SSF51735">
    <property type="entry name" value="NAD(P)-binding Rossmann-fold domains"/>
    <property type="match status" value="1"/>
</dbReference>
<dbReference type="EMBL" id="BARS01006394">
    <property type="protein sequence ID" value="GAF68361.1"/>
    <property type="molecule type" value="Genomic_DNA"/>
</dbReference>
<organism evidence="6">
    <name type="scientific">marine sediment metagenome</name>
    <dbReference type="NCBI Taxonomy" id="412755"/>
    <lineage>
        <taxon>unclassified sequences</taxon>
        <taxon>metagenomes</taxon>
        <taxon>ecological metagenomes</taxon>
    </lineage>
</organism>
<dbReference type="InterPro" id="IPR036291">
    <property type="entry name" value="NAD(P)-bd_dom_sf"/>
</dbReference>
<gene>
    <name evidence="6" type="ORF">S01H1_12459</name>
</gene>
<dbReference type="InterPro" id="IPR008927">
    <property type="entry name" value="6-PGluconate_DH-like_C_sf"/>
</dbReference>
<keyword evidence="2" id="KW-0521">NADP</keyword>
<protein>
    <recommendedName>
        <fullName evidence="7">2-dehydropantoate 2-reductase</fullName>
    </recommendedName>
</protein>
<comment type="caution">
    <text evidence="6">The sequence shown here is derived from an EMBL/GenBank/DDBJ whole genome shotgun (WGS) entry which is preliminary data.</text>
</comment>
<feature type="domain" description="Ketopantoate reductase C-terminal" evidence="5">
    <location>
        <begin position="184"/>
        <end position="308"/>
    </location>
</feature>
<dbReference type="InterPro" id="IPR003710">
    <property type="entry name" value="ApbA"/>
</dbReference>
<dbReference type="GO" id="GO:0005737">
    <property type="term" value="C:cytoplasm"/>
    <property type="evidence" value="ECO:0007669"/>
    <property type="project" value="TreeGrafter"/>
</dbReference>
<feature type="domain" description="Ketopantoate reductase N-terminal" evidence="4">
    <location>
        <begin position="13"/>
        <end position="156"/>
    </location>
</feature>
<dbReference type="NCBIfam" id="TIGR00745">
    <property type="entry name" value="apbA_panE"/>
    <property type="match status" value="1"/>
</dbReference>
<dbReference type="InterPro" id="IPR051402">
    <property type="entry name" value="KPR-Related"/>
</dbReference>
<comment type="similarity">
    <text evidence="1">Belongs to the ketopantoate reductase family.</text>
</comment>
<sequence length="318" mass="35212">SQQEHIVDKKFTVFVLGAGAMGAAYASRFYDYDPGVISFVASGMRYERLKADGVVVNDQPYPIQVLSPEDSNPPADLILVALKHHHLQGALPDLKNFVNKKTILLSIMNGLDSEPVIASIYGEDKILYATAVGIDAQRNGNVINYSKGGTIFFGEPDTSELTQRVKDVQAIFDHAGIAYQTPTDMVRIMWWKFMINVGINQASVILRAPYGIFQTSPHAQQIMESAMREVLSIAETAGVNLVEKDIREWYTFLNTLDPGGKTSMLQDIEAGRTSEVDIFAGKVIDLGRKYNLPTPVNELLFNAIKVIEQQKRAESNLT</sequence>
<dbReference type="Gene3D" id="1.10.1040.10">
    <property type="entry name" value="N-(1-d-carboxylethyl)-l-norvaline Dehydrogenase, domain 2"/>
    <property type="match status" value="1"/>
</dbReference>
<evidence type="ECO:0000256" key="1">
    <source>
        <dbReference type="ARBA" id="ARBA00007870"/>
    </source>
</evidence>